<proteinExistence type="predicted"/>
<dbReference type="FunFam" id="1.20.1270.10:FF:000028">
    <property type="entry name" value="Heat shock 70 kDa protein"/>
    <property type="match status" value="1"/>
</dbReference>
<sequence length="311" mass="33919">MDKNSVHDVVLVGGSTRIPKVQQLLQDIFNGKELCKSINPDEAVTYGAAVQAAILSGEGNQKMQDLLLLDVTPLSLGLETAGGIMTVLIPRNTTIPTKKEQVFSTYSDNQPGVLIQVYEGERTRTKDNNLLGKFELTGIPPAPRGVLQVDVNGILNVSAEDKTTGQKNKITITNDKGRLSKEENEKIVQEAEKYKSEDKEHKKKVEAKNALENYAYNMRNTIKDEKISTKLPTADKKKIEDAIDQAIHWLDANQLAEADEFDDKVKELESICNPIIAKMYHGAGGGEMGGAMDEDGPSGGNGAGPKIEEVD</sequence>
<name>A0A7J7FRB2_CAMSI</name>
<evidence type="ECO:0000256" key="1">
    <source>
        <dbReference type="ARBA" id="ARBA00022741"/>
    </source>
</evidence>
<dbReference type="Gene3D" id="1.20.1270.10">
    <property type="match status" value="1"/>
</dbReference>
<dbReference type="Gene3D" id="2.60.34.10">
    <property type="entry name" value="Substrate Binding Domain Of DNAk, Chain A, domain 1"/>
    <property type="match status" value="1"/>
</dbReference>
<evidence type="ECO:0000313" key="5">
    <source>
        <dbReference type="Proteomes" id="UP000593564"/>
    </source>
</evidence>
<dbReference type="PRINTS" id="PR00301">
    <property type="entry name" value="HEATSHOCK70"/>
</dbReference>
<dbReference type="InterPro" id="IPR018181">
    <property type="entry name" value="Heat_shock_70_CS"/>
</dbReference>
<dbReference type="Gene3D" id="3.30.420.40">
    <property type="match status" value="2"/>
</dbReference>
<keyword evidence="1" id="KW-0547">Nucleotide-binding</keyword>
<dbReference type="AlphaFoldDB" id="A0A7J7FRB2"/>
<reference evidence="5" key="1">
    <citation type="journal article" date="2020" name="Nat. Commun.">
        <title>Genome assembly of wild tea tree DASZ reveals pedigree and selection history of tea varieties.</title>
        <authorList>
            <person name="Zhang W."/>
            <person name="Zhang Y."/>
            <person name="Qiu H."/>
            <person name="Guo Y."/>
            <person name="Wan H."/>
            <person name="Zhang X."/>
            <person name="Scossa F."/>
            <person name="Alseekh S."/>
            <person name="Zhang Q."/>
            <person name="Wang P."/>
            <person name="Xu L."/>
            <person name="Schmidt M.H."/>
            <person name="Jia X."/>
            <person name="Li D."/>
            <person name="Zhu A."/>
            <person name="Guo F."/>
            <person name="Chen W."/>
            <person name="Ni D."/>
            <person name="Usadel B."/>
            <person name="Fernie A.R."/>
            <person name="Wen W."/>
        </authorList>
    </citation>
    <scope>NUCLEOTIDE SEQUENCE [LARGE SCALE GENOMIC DNA]</scope>
    <source>
        <strain evidence="5">cv. G240</strain>
    </source>
</reference>
<accession>A0A7J7FRB2</accession>
<dbReference type="PANTHER" id="PTHR19375">
    <property type="entry name" value="HEAT SHOCK PROTEIN 70KDA"/>
    <property type="match status" value="1"/>
</dbReference>
<dbReference type="EMBL" id="JACBKZ010000015">
    <property type="protein sequence ID" value="KAF5930860.1"/>
    <property type="molecule type" value="Genomic_DNA"/>
</dbReference>
<evidence type="ECO:0008006" key="6">
    <source>
        <dbReference type="Google" id="ProtNLM"/>
    </source>
</evidence>
<evidence type="ECO:0000256" key="3">
    <source>
        <dbReference type="SAM" id="MobiDB-lite"/>
    </source>
</evidence>
<comment type="caution">
    <text evidence="4">The sequence shown here is derived from an EMBL/GenBank/DDBJ whole genome shotgun (WGS) entry which is preliminary data.</text>
</comment>
<dbReference type="GO" id="GO:0140662">
    <property type="term" value="F:ATP-dependent protein folding chaperone"/>
    <property type="evidence" value="ECO:0007669"/>
    <property type="project" value="InterPro"/>
</dbReference>
<feature type="region of interest" description="Disordered" evidence="3">
    <location>
        <begin position="287"/>
        <end position="311"/>
    </location>
</feature>
<evidence type="ECO:0000256" key="2">
    <source>
        <dbReference type="ARBA" id="ARBA00022840"/>
    </source>
</evidence>
<dbReference type="Proteomes" id="UP000593564">
    <property type="component" value="Unassembled WGS sequence"/>
</dbReference>
<dbReference type="GO" id="GO:0005524">
    <property type="term" value="F:ATP binding"/>
    <property type="evidence" value="ECO:0007669"/>
    <property type="project" value="UniProtKB-KW"/>
</dbReference>
<dbReference type="InterPro" id="IPR029048">
    <property type="entry name" value="HSP70_C_sf"/>
</dbReference>
<dbReference type="InterPro" id="IPR013126">
    <property type="entry name" value="Hsp_70_fam"/>
</dbReference>
<dbReference type="InterPro" id="IPR029047">
    <property type="entry name" value="HSP70_peptide-bd_sf"/>
</dbReference>
<dbReference type="FunFam" id="2.60.34.10:FF:000002">
    <property type="entry name" value="Heat shock 70 kDa"/>
    <property type="match status" value="1"/>
</dbReference>
<keyword evidence="2" id="KW-0067">ATP-binding</keyword>
<evidence type="ECO:0000313" key="4">
    <source>
        <dbReference type="EMBL" id="KAF5930860.1"/>
    </source>
</evidence>
<reference evidence="4 5" key="2">
    <citation type="submission" date="2020-07" db="EMBL/GenBank/DDBJ databases">
        <title>Genome assembly of wild tea tree DASZ reveals pedigree and selection history of tea varieties.</title>
        <authorList>
            <person name="Zhang W."/>
        </authorList>
    </citation>
    <scope>NUCLEOTIDE SEQUENCE [LARGE SCALE GENOMIC DNA]</scope>
    <source>
        <strain evidence="5">cv. G240</strain>
        <tissue evidence="4">Leaf</tissue>
    </source>
</reference>
<dbReference type="SUPFAM" id="SSF100920">
    <property type="entry name" value="Heat shock protein 70kD (HSP70), peptide-binding domain"/>
    <property type="match status" value="1"/>
</dbReference>
<dbReference type="InterPro" id="IPR043129">
    <property type="entry name" value="ATPase_NBD"/>
</dbReference>
<gene>
    <name evidence="4" type="ORF">HYC85_031733</name>
</gene>
<dbReference type="SUPFAM" id="SSF53067">
    <property type="entry name" value="Actin-like ATPase domain"/>
    <property type="match status" value="1"/>
</dbReference>
<organism evidence="4 5">
    <name type="scientific">Camellia sinensis</name>
    <name type="common">Tea plant</name>
    <name type="synonym">Thea sinensis</name>
    <dbReference type="NCBI Taxonomy" id="4442"/>
    <lineage>
        <taxon>Eukaryota</taxon>
        <taxon>Viridiplantae</taxon>
        <taxon>Streptophyta</taxon>
        <taxon>Embryophyta</taxon>
        <taxon>Tracheophyta</taxon>
        <taxon>Spermatophyta</taxon>
        <taxon>Magnoliopsida</taxon>
        <taxon>eudicotyledons</taxon>
        <taxon>Gunneridae</taxon>
        <taxon>Pentapetalae</taxon>
        <taxon>asterids</taxon>
        <taxon>Ericales</taxon>
        <taxon>Theaceae</taxon>
        <taxon>Camellia</taxon>
    </lineage>
</organism>
<dbReference type="Pfam" id="PF00012">
    <property type="entry name" value="HSP70"/>
    <property type="match status" value="1"/>
</dbReference>
<dbReference type="PROSITE" id="PS01036">
    <property type="entry name" value="HSP70_3"/>
    <property type="match status" value="1"/>
</dbReference>
<keyword evidence="5" id="KW-1185">Reference proteome</keyword>
<protein>
    <recommendedName>
        <fullName evidence="6">Heat shock protein 70</fullName>
    </recommendedName>
</protein>
<dbReference type="SUPFAM" id="SSF100934">
    <property type="entry name" value="Heat shock protein 70kD (HSP70), C-terminal subdomain"/>
    <property type="match status" value="1"/>
</dbReference>